<dbReference type="PANTHER" id="PTHR43829:SF15">
    <property type="entry name" value="AQUAPORIN-7"/>
    <property type="match status" value="1"/>
</dbReference>
<feature type="transmembrane region" description="Helical" evidence="10">
    <location>
        <begin position="89"/>
        <end position="105"/>
    </location>
</feature>
<keyword evidence="5 10" id="KW-1133">Transmembrane helix</keyword>
<evidence type="ECO:0000256" key="10">
    <source>
        <dbReference type="SAM" id="Phobius"/>
    </source>
</evidence>
<dbReference type="InterPro" id="IPR000425">
    <property type="entry name" value="MIP"/>
</dbReference>
<reference evidence="11 12" key="1">
    <citation type="submission" date="2020-03" db="EMBL/GenBank/DDBJ databases">
        <title>Dissostichus mawsoni Genome sequencing and assembly.</title>
        <authorList>
            <person name="Park H."/>
        </authorList>
    </citation>
    <scope>NUCLEOTIDE SEQUENCE [LARGE SCALE GENOMIC DNA]</scope>
    <source>
        <strain evidence="11">DM0001</strain>
        <tissue evidence="11">Muscle</tissue>
    </source>
</reference>
<dbReference type="AlphaFoldDB" id="A0A7J5Z2Z6"/>
<dbReference type="GO" id="GO:0015204">
    <property type="term" value="F:urea transmembrane transporter activity"/>
    <property type="evidence" value="ECO:0007669"/>
    <property type="project" value="TreeGrafter"/>
</dbReference>
<dbReference type="PANTHER" id="PTHR43829">
    <property type="entry name" value="AQUAPORIN OR AQUAGLYCEROPORIN RELATED"/>
    <property type="match status" value="1"/>
</dbReference>
<comment type="caution">
    <text evidence="11">The sequence shown here is derived from an EMBL/GenBank/DDBJ whole genome shotgun (WGS) entry which is preliminary data.</text>
</comment>
<evidence type="ECO:0000256" key="2">
    <source>
        <dbReference type="ARBA" id="ARBA00006175"/>
    </source>
</evidence>
<comment type="catalytic activity">
    <reaction evidence="8">
        <text>glycerol(in) = glycerol(out)</text>
        <dbReference type="Rhea" id="RHEA:29675"/>
        <dbReference type="ChEBI" id="CHEBI:17754"/>
    </reaction>
</comment>
<keyword evidence="6 10" id="KW-0472">Membrane</keyword>
<evidence type="ECO:0000313" key="12">
    <source>
        <dbReference type="Proteomes" id="UP000518266"/>
    </source>
</evidence>
<keyword evidence="4 9" id="KW-0812">Transmembrane</keyword>
<dbReference type="EMBL" id="JAAKFY010000006">
    <property type="protein sequence ID" value="KAF3856010.1"/>
    <property type="molecule type" value="Genomic_DNA"/>
</dbReference>
<evidence type="ECO:0000313" key="11">
    <source>
        <dbReference type="EMBL" id="KAF3856010.1"/>
    </source>
</evidence>
<sequence>MKDLEQAFELGVSQQKRFNATQPKVWLRNECVRVGLAETLCTYVMMVFGLGSVAQVVTGQGAFGEYLSINLGFGLGVAMGFMLEGKSQVLGTALLLLCLMALSDQRNKPAAAGTEPIAVGLLVLLIGISMGRNSGYAINPTRDIAPRLFTAVAGWGMDVFRAGNGWWWVPLVGPPIGGVLGAGLYKVLVEMHHPHVSEPVDGLMEEFDEEAALLKKQKIICANVCV</sequence>
<keyword evidence="12" id="KW-1185">Reference proteome</keyword>
<dbReference type="InterPro" id="IPR050363">
    <property type="entry name" value="MIP/Aquaporin"/>
</dbReference>
<dbReference type="Pfam" id="PF00230">
    <property type="entry name" value="MIP"/>
    <property type="match status" value="1"/>
</dbReference>
<dbReference type="Proteomes" id="UP000518266">
    <property type="component" value="Unassembled WGS sequence"/>
</dbReference>
<gene>
    <name evidence="11" type="ORF">F7725_016733</name>
</gene>
<comment type="subcellular location">
    <subcellularLocation>
        <location evidence="1">Membrane</location>
        <topology evidence="1">Multi-pass membrane protein</topology>
    </subcellularLocation>
</comment>
<dbReference type="GO" id="GO:0015254">
    <property type="term" value="F:glycerol channel activity"/>
    <property type="evidence" value="ECO:0007669"/>
    <property type="project" value="TreeGrafter"/>
</dbReference>
<name>A0A7J5Z2Z6_DISMA</name>
<dbReference type="GO" id="GO:0015250">
    <property type="term" value="F:water channel activity"/>
    <property type="evidence" value="ECO:0007669"/>
    <property type="project" value="TreeGrafter"/>
</dbReference>
<dbReference type="OrthoDB" id="3222at2759"/>
<evidence type="ECO:0008006" key="13">
    <source>
        <dbReference type="Google" id="ProtNLM"/>
    </source>
</evidence>
<evidence type="ECO:0000256" key="7">
    <source>
        <dbReference type="ARBA" id="ARBA00034651"/>
    </source>
</evidence>
<comment type="similarity">
    <text evidence="2 9">Belongs to the MIP/aquaporin (TC 1.A.8) family.</text>
</comment>
<evidence type="ECO:0000256" key="5">
    <source>
        <dbReference type="ARBA" id="ARBA00022989"/>
    </source>
</evidence>
<feature type="transmembrane region" description="Helical" evidence="10">
    <location>
        <begin position="34"/>
        <end position="54"/>
    </location>
</feature>
<dbReference type="PRINTS" id="PR00783">
    <property type="entry name" value="MINTRINSICP"/>
</dbReference>
<keyword evidence="3 9" id="KW-0813">Transport</keyword>
<evidence type="ECO:0000256" key="6">
    <source>
        <dbReference type="ARBA" id="ARBA00023136"/>
    </source>
</evidence>
<dbReference type="Gene3D" id="1.20.1080.10">
    <property type="entry name" value="Glycerol uptake facilitator protein"/>
    <property type="match status" value="2"/>
</dbReference>
<dbReference type="InterPro" id="IPR023271">
    <property type="entry name" value="Aquaporin-like"/>
</dbReference>
<protein>
    <recommendedName>
        <fullName evidence="13">Aquaporin 7</fullName>
    </recommendedName>
</protein>
<evidence type="ECO:0000256" key="1">
    <source>
        <dbReference type="ARBA" id="ARBA00004141"/>
    </source>
</evidence>
<proteinExistence type="inferred from homology"/>
<comment type="catalytic activity">
    <reaction evidence="7">
        <text>H2O(in) = H2O(out)</text>
        <dbReference type="Rhea" id="RHEA:29667"/>
        <dbReference type="ChEBI" id="CHEBI:15377"/>
    </reaction>
</comment>
<feature type="transmembrane region" description="Helical" evidence="10">
    <location>
        <begin position="117"/>
        <end position="138"/>
    </location>
</feature>
<feature type="transmembrane region" description="Helical" evidence="10">
    <location>
        <begin position="165"/>
        <end position="185"/>
    </location>
</feature>
<evidence type="ECO:0000256" key="8">
    <source>
        <dbReference type="ARBA" id="ARBA00049405"/>
    </source>
</evidence>
<evidence type="ECO:0000256" key="3">
    <source>
        <dbReference type="ARBA" id="ARBA00022448"/>
    </source>
</evidence>
<organism evidence="11 12">
    <name type="scientific">Dissostichus mawsoni</name>
    <name type="common">Antarctic cod</name>
    <dbReference type="NCBI Taxonomy" id="36200"/>
    <lineage>
        <taxon>Eukaryota</taxon>
        <taxon>Metazoa</taxon>
        <taxon>Chordata</taxon>
        <taxon>Craniata</taxon>
        <taxon>Vertebrata</taxon>
        <taxon>Euteleostomi</taxon>
        <taxon>Actinopterygii</taxon>
        <taxon>Neopterygii</taxon>
        <taxon>Teleostei</taxon>
        <taxon>Neoteleostei</taxon>
        <taxon>Acanthomorphata</taxon>
        <taxon>Eupercaria</taxon>
        <taxon>Perciformes</taxon>
        <taxon>Notothenioidei</taxon>
        <taxon>Nototheniidae</taxon>
        <taxon>Dissostichus</taxon>
    </lineage>
</organism>
<evidence type="ECO:0000256" key="9">
    <source>
        <dbReference type="RuleBase" id="RU000477"/>
    </source>
</evidence>
<dbReference type="GO" id="GO:0016323">
    <property type="term" value="C:basolateral plasma membrane"/>
    <property type="evidence" value="ECO:0007669"/>
    <property type="project" value="TreeGrafter"/>
</dbReference>
<dbReference type="SUPFAM" id="SSF81338">
    <property type="entry name" value="Aquaporin-like"/>
    <property type="match status" value="1"/>
</dbReference>
<evidence type="ECO:0000256" key="4">
    <source>
        <dbReference type="ARBA" id="ARBA00022692"/>
    </source>
</evidence>
<accession>A0A7J5Z2Z6</accession>